<dbReference type="AlphaFoldDB" id="A0A183AWC8"/>
<gene>
    <name evidence="1" type="ORF">ECPE_LOCUS11263</name>
</gene>
<dbReference type="EMBL" id="UZAN01050489">
    <property type="protein sequence ID" value="VDP88267.1"/>
    <property type="molecule type" value="Genomic_DNA"/>
</dbReference>
<dbReference type="OrthoDB" id="1735at2759"/>
<keyword evidence="2" id="KW-1185">Reference proteome</keyword>
<sequence>MHFPVWIDLKGQDSVPETVHHVVCHVDPIADQSWKSLMQTRRHIQTDGVHMKDGCGPNDSSAGPSHRGAAFSCVCLHSDRNPAERKANLQKFKNTVIEYNLRPCSLLHRIKRVVDASPDKLTDSYEGHHLN</sequence>
<evidence type="ECO:0000313" key="2">
    <source>
        <dbReference type="Proteomes" id="UP000272942"/>
    </source>
</evidence>
<reference evidence="3" key="1">
    <citation type="submission" date="2016-06" db="UniProtKB">
        <authorList>
            <consortium name="WormBaseParasite"/>
        </authorList>
    </citation>
    <scope>IDENTIFICATION</scope>
</reference>
<name>A0A183AWC8_9TREM</name>
<evidence type="ECO:0000313" key="3">
    <source>
        <dbReference type="WBParaSite" id="ECPE_0001129801-mRNA-1"/>
    </source>
</evidence>
<evidence type="ECO:0000313" key="1">
    <source>
        <dbReference type="EMBL" id="VDP88267.1"/>
    </source>
</evidence>
<reference evidence="1 2" key="2">
    <citation type="submission" date="2018-11" db="EMBL/GenBank/DDBJ databases">
        <authorList>
            <consortium name="Pathogen Informatics"/>
        </authorList>
    </citation>
    <scope>NUCLEOTIDE SEQUENCE [LARGE SCALE GENOMIC DNA]</scope>
    <source>
        <strain evidence="1 2">Egypt</strain>
    </source>
</reference>
<accession>A0A183AWC8</accession>
<proteinExistence type="predicted"/>
<dbReference type="Proteomes" id="UP000272942">
    <property type="component" value="Unassembled WGS sequence"/>
</dbReference>
<dbReference type="WBParaSite" id="ECPE_0001129801-mRNA-1">
    <property type="protein sequence ID" value="ECPE_0001129801-mRNA-1"/>
    <property type="gene ID" value="ECPE_0001129801"/>
</dbReference>
<organism evidence="3">
    <name type="scientific">Echinostoma caproni</name>
    <dbReference type="NCBI Taxonomy" id="27848"/>
    <lineage>
        <taxon>Eukaryota</taxon>
        <taxon>Metazoa</taxon>
        <taxon>Spiralia</taxon>
        <taxon>Lophotrochozoa</taxon>
        <taxon>Platyhelminthes</taxon>
        <taxon>Trematoda</taxon>
        <taxon>Digenea</taxon>
        <taxon>Plagiorchiida</taxon>
        <taxon>Echinostomata</taxon>
        <taxon>Echinostomatoidea</taxon>
        <taxon>Echinostomatidae</taxon>
        <taxon>Echinostoma</taxon>
    </lineage>
</organism>
<protein>
    <submittedName>
        <fullName evidence="3">START domain-containing protein</fullName>
    </submittedName>
</protein>